<feature type="transmembrane region" description="Helical" evidence="1">
    <location>
        <begin position="21"/>
        <end position="43"/>
    </location>
</feature>
<dbReference type="InterPro" id="IPR035437">
    <property type="entry name" value="SNase_OB-fold_sf"/>
</dbReference>
<dbReference type="SMART" id="SM00318">
    <property type="entry name" value="SNc"/>
    <property type="match status" value="1"/>
</dbReference>
<gene>
    <name evidence="3" type="ORF">GbCGDNIH9_0897</name>
</gene>
<dbReference type="PROSITE" id="PS50830">
    <property type="entry name" value="TNASE_3"/>
    <property type="match status" value="1"/>
</dbReference>
<sequence>MYLKHKRRIFTSSTAHKRRPWRRWVMLGSVLSLGGIGGLAVFAPSLPSVSLIPLQNMLDQIRGSRTGTETQRDISLTASPAQVAVVDGETLRVADTVVRLAGVSAPNRGQQCRTPDGSGFDCGAASAEALAEIIKNRPVECEILGHDTNHHSLAICETQTEGQGANQGTIINRAVVQAGWARAETHAEARAETRSAPLKTLGLTSDEEQARAAHRGLWRTYMPQF</sequence>
<dbReference type="EMBL" id="CP018191">
    <property type="protein sequence ID" value="APH54153.1"/>
    <property type="molecule type" value="Genomic_DNA"/>
</dbReference>
<keyword evidence="1" id="KW-0472">Membrane</keyword>
<keyword evidence="1" id="KW-1133">Transmembrane helix</keyword>
<name>A0AAC9P858_9PROT</name>
<evidence type="ECO:0000313" key="3">
    <source>
        <dbReference type="EMBL" id="APH54153.1"/>
    </source>
</evidence>
<dbReference type="AlphaFoldDB" id="A0AAC9P858"/>
<feature type="domain" description="TNase-like" evidence="2">
    <location>
        <begin position="85"/>
        <end position="220"/>
    </location>
</feature>
<dbReference type="SUPFAM" id="SSF50199">
    <property type="entry name" value="Staphylococcal nuclease"/>
    <property type="match status" value="1"/>
</dbReference>
<accession>A0AAC9P858</accession>
<evidence type="ECO:0000313" key="4">
    <source>
        <dbReference type="Proteomes" id="UP000182373"/>
    </source>
</evidence>
<reference evidence="4" key="1">
    <citation type="submission" date="2016-11" db="EMBL/GenBank/DDBJ databases">
        <title>Comparative genomic and phenotypic analysis of Granulibacter bethesdensis clinical isolates from patients with chronic granulomatous disease.</title>
        <authorList>
            <person name="Zarember K.A."/>
            <person name="Porcella S.F."/>
            <person name="Chu J."/>
            <person name="Ding L."/>
            <person name="Dahlstrom E."/>
            <person name="Barbian K."/>
            <person name="Martens C."/>
            <person name="Sykora L."/>
            <person name="Kramer S."/>
            <person name="Pettinato A.M."/>
            <person name="Hong H."/>
            <person name="Wald G."/>
            <person name="Berg L.J."/>
            <person name="Rogge L.S."/>
            <person name="Greenberg D.E."/>
            <person name="Falcone E.L."/>
            <person name="Neves J.F."/>
            <person name="Simoes M.J."/>
            <person name="Casal M."/>
            <person name="Rodriguez-Lopez F.C."/>
            <person name="Zelazny A."/>
            <person name="Gallin J.I."/>
            <person name="Holland S.M."/>
        </authorList>
    </citation>
    <scope>NUCLEOTIDE SEQUENCE [LARGE SCALE GENOMIC DNA]</scope>
    <source>
        <strain evidence="4">NIH9.1</strain>
    </source>
</reference>
<evidence type="ECO:0000256" key="1">
    <source>
        <dbReference type="SAM" id="Phobius"/>
    </source>
</evidence>
<organism evidence="3 4">
    <name type="scientific">Granulibacter bethesdensis</name>
    <dbReference type="NCBI Taxonomy" id="364410"/>
    <lineage>
        <taxon>Bacteria</taxon>
        <taxon>Pseudomonadati</taxon>
        <taxon>Pseudomonadota</taxon>
        <taxon>Alphaproteobacteria</taxon>
        <taxon>Acetobacterales</taxon>
        <taxon>Acetobacteraceae</taxon>
        <taxon>Granulibacter</taxon>
    </lineage>
</organism>
<dbReference type="Proteomes" id="UP000182373">
    <property type="component" value="Chromosome"/>
</dbReference>
<dbReference type="Gene3D" id="2.40.50.90">
    <property type="match status" value="1"/>
</dbReference>
<dbReference type="InterPro" id="IPR016071">
    <property type="entry name" value="Staphylococal_nuclease_OB-fold"/>
</dbReference>
<proteinExistence type="predicted"/>
<evidence type="ECO:0000259" key="2">
    <source>
        <dbReference type="PROSITE" id="PS50830"/>
    </source>
</evidence>
<protein>
    <recommendedName>
        <fullName evidence="2">TNase-like domain-containing protein</fullName>
    </recommendedName>
</protein>
<keyword evidence="1" id="KW-0812">Transmembrane</keyword>
<dbReference type="Pfam" id="PF00565">
    <property type="entry name" value="SNase"/>
    <property type="match status" value="1"/>
</dbReference>